<evidence type="ECO:0000256" key="2">
    <source>
        <dbReference type="ARBA" id="ARBA00022475"/>
    </source>
</evidence>
<dbReference type="EMBL" id="JBHSOW010000018">
    <property type="protein sequence ID" value="MFC5648634.1"/>
    <property type="molecule type" value="Genomic_DNA"/>
</dbReference>
<comment type="caution">
    <text evidence="14">The sequence shown here is derived from an EMBL/GenBank/DDBJ whole genome shotgun (WGS) entry which is preliminary data.</text>
</comment>
<gene>
    <name evidence="14" type="ORF">ACFPYJ_05745</name>
</gene>
<evidence type="ECO:0000256" key="5">
    <source>
        <dbReference type="ARBA" id="ARBA00022692"/>
    </source>
</evidence>
<name>A0ABW0VVB3_9BACL</name>
<evidence type="ECO:0000256" key="7">
    <source>
        <dbReference type="ARBA" id="ARBA00022777"/>
    </source>
</evidence>
<dbReference type="CDD" id="cd06225">
    <property type="entry name" value="HAMP"/>
    <property type="match status" value="1"/>
</dbReference>
<keyword evidence="3" id="KW-0597">Phosphoprotein</keyword>
<keyword evidence="8" id="KW-0067">ATP-binding</keyword>
<evidence type="ECO:0000313" key="14">
    <source>
        <dbReference type="EMBL" id="MFC5648634.1"/>
    </source>
</evidence>
<dbReference type="EC" id="2.7.13.3" evidence="14"/>
<dbReference type="GO" id="GO:0004673">
    <property type="term" value="F:protein histidine kinase activity"/>
    <property type="evidence" value="ECO:0007669"/>
    <property type="project" value="UniProtKB-EC"/>
</dbReference>
<keyword evidence="4 14" id="KW-0808">Transferase</keyword>
<proteinExistence type="predicted"/>
<evidence type="ECO:0000256" key="12">
    <source>
        <dbReference type="SAM" id="Phobius"/>
    </source>
</evidence>
<dbReference type="SUPFAM" id="SSF158472">
    <property type="entry name" value="HAMP domain-like"/>
    <property type="match status" value="1"/>
</dbReference>
<keyword evidence="7 14" id="KW-0418">Kinase</keyword>
<dbReference type="InterPro" id="IPR050640">
    <property type="entry name" value="Bact_2-comp_sensor_kinase"/>
</dbReference>
<evidence type="ECO:0000256" key="4">
    <source>
        <dbReference type="ARBA" id="ARBA00022679"/>
    </source>
</evidence>
<dbReference type="InterPro" id="IPR003660">
    <property type="entry name" value="HAMP_dom"/>
</dbReference>
<evidence type="ECO:0000256" key="10">
    <source>
        <dbReference type="ARBA" id="ARBA00023012"/>
    </source>
</evidence>
<sequence length="574" mass="66394">MKENAKHLNTFHKVNLIIFLLLIPINILYWFSNQASIDVVKSVQKQSGLNQMIYLVNQLDGNVNQLSKVLVTLSSDPNIIDFAYLERLKSFEQMELANTIERKLMLQSVSSPFTNHLSAYSISAKQAVGTYPQAEFNSLDLLDSLSEAWKFKRNTGIGEDWQYYFERFLFSPYSRGNQLDDTNIILRASFSPENIRKMINEYTNGQQTEAYFYSQGHAPIMGQTADKTMVEQLTSILKAKSIPDAGSQIIKLQNGKYVVHYVKSKTLRWYMIGYTPLDHVLEPITRNRDLFYLSIFLLLVTGIAASFMLYRNVQLPIKRLIWGVSQLKQGNYAVRIHGKSKNEFDFLIGSFNDMAEQIEELIENVYKEKLHSREATLKQLQSQINPHFLYNCLFFIQNMSRSGNDEAVEAMALSLAEFFRYTTRVDKRTAPLRDELKLITNYLVIQELRMKRLQYTIDISEEMLDLELPCLFLQPFVENSALHGFEMKNGPCMIIITGTIHNEEKKIVIEDNGKGLTQEQIEQLNEKIRMPLNKDMGYAIWNVYQRLVWEFGDSADILFSSSELGGIRAEIHWK</sequence>
<evidence type="ECO:0000256" key="11">
    <source>
        <dbReference type="ARBA" id="ARBA00023136"/>
    </source>
</evidence>
<keyword evidence="15" id="KW-1185">Reference proteome</keyword>
<dbReference type="InterPro" id="IPR010559">
    <property type="entry name" value="Sig_transdc_His_kin_internal"/>
</dbReference>
<dbReference type="PROSITE" id="PS50885">
    <property type="entry name" value="HAMP"/>
    <property type="match status" value="1"/>
</dbReference>
<keyword evidence="11 12" id="KW-0472">Membrane</keyword>
<protein>
    <submittedName>
        <fullName evidence="14">Sensor histidine kinase</fullName>
        <ecNumber evidence="14">2.7.13.3</ecNumber>
    </submittedName>
</protein>
<dbReference type="PANTHER" id="PTHR34220">
    <property type="entry name" value="SENSOR HISTIDINE KINASE YPDA"/>
    <property type="match status" value="1"/>
</dbReference>
<dbReference type="RefSeq" id="WP_379187099.1">
    <property type="nucleotide sequence ID" value="NZ_JBHSOW010000018.1"/>
</dbReference>
<feature type="domain" description="HAMP" evidence="13">
    <location>
        <begin position="311"/>
        <end position="363"/>
    </location>
</feature>
<dbReference type="SUPFAM" id="SSF55874">
    <property type="entry name" value="ATPase domain of HSP90 chaperone/DNA topoisomerase II/histidine kinase"/>
    <property type="match status" value="1"/>
</dbReference>
<keyword evidence="9 12" id="KW-1133">Transmembrane helix</keyword>
<accession>A0ABW0VVB3</accession>
<dbReference type="Proteomes" id="UP001596047">
    <property type="component" value="Unassembled WGS sequence"/>
</dbReference>
<evidence type="ECO:0000256" key="1">
    <source>
        <dbReference type="ARBA" id="ARBA00004651"/>
    </source>
</evidence>
<dbReference type="InterPro" id="IPR036890">
    <property type="entry name" value="HATPase_C_sf"/>
</dbReference>
<keyword evidence="6" id="KW-0547">Nucleotide-binding</keyword>
<keyword evidence="2" id="KW-1003">Cell membrane</keyword>
<keyword evidence="5 12" id="KW-0812">Transmembrane</keyword>
<reference evidence="15" key="1">
    <citation type="journal article" date="2019" name="Int. J. Syst. Evol. Microbiol.">
        <title>The Global Catalogue of Microorganisms (GCM) 10K type strain sequencing project: providing services to taxonomists for standard genome sequencing and annotation.</title>
        <authorList>
            <consortium name="The Broad Institute Genomics Platform"/>
            <consortium name="The Broad Institute Genome Sequencing Center for Infectious Disease"/>
            <person name="Wu L."/>
            <person name="Ma J."/>
        </authorList>
    </citation>
    <scope>NUCLEOTIDE SEQUENCE [LARGE SCALE GENOMIC DNA]</scope>
    <source>
        <strain evidence="15">CGMCC 1.3240</strain>
    </source>
</reference>
<dbReference type="SMART" id="SM00304">
    <property type="entry name" value="HAMP"/>
    <property type="match status" value="1"/>
</dbReference>
<comment type="subcellular location">
    <subcellularLocation>
        <location evidence="1">Cell membrane</location>
        <topology evidence="1">Multi-pass membrane protein</topology>
    </subcellularLocation>
</comment>
<evidence type="ECO:0000313" key="15">
    <source>
        <dbReference type="Proteomes" id="UP001596047"/>
    </source>
</evidence>
<feature type="transmembrane region" description="Helical" evidence="12">
    <location>
        <begin position="12"/>
        <end position="31"/>
    </location>
</feature>
<evidence type="ECO:0000256" key="9">
    <source>
        <dbReference type="ARBA" id="ARBA00022989"/>
    </source>
</evidence>
<organism evidence="14 15">
    <name type="scientific">Paenibacillus solisilvae</name>
    <dbReference type="NCBI Taxonomy" id="2486751"/>
    <lineage>
        <taxon>Bacteria</taxon>
        <taxon>Bacillati</taxon>
        <taxon>Bacillota</taxon>
        <taxon>Bacilli</taxon>
        <taxon>Bacillales</taxon>
        <taxon>Paenibacillaceae</taxon>
        <taxon>Paenibacillus</taxon>
    </lineage>
</organism>
<feature type="transmembrane region" description="Helical" evidence="12">
    <location>
        <begin position="290"/>
        <end position="310"/>
    </location>
</feature>
<evidence type="ECO:0000256" key="3">
    <source>
        <dbReference type="ARBA" id="ARBA00022553"/>
    </source>
</evidence>
<dbReference type="Gene3D" id="3.30.450.20">
    <property type="entry name" value="PAS domain"/>
    <property type="match status" value="1"/>
</dbReference>
<dbReference type="Pfam" id="PF00672">
    <property type="entry name" value="HAMP"/>
    <property type="match status" value="1"/>
</dbReference>
<evidence type="ECO:0000256" key="6">
    <source>
        <dbReference type="ARBA" id="ARBA00022741"/>
    </source>
</evidence>
<dbReference type="PANTHER" id="PTHR34220:SF11">
    <property type="entry name" value="SENSOR PROTEIN KINASE HPTS"/>
    <property type="match status" value="1"/>
</dbReference>
<dbReference type="Gene3D" id="1.10.287.130">
    <property type="match status" value="1"/>
</dbReference>
<dbReference type="Gene3D" id="3.30.565.10">
    <property type="entry name" value="Histidine kinase-like ATPase, C-terminal domain"/>
    <property type="match status" value="1"/>
</dbReference>
<evidence type="ECO:0000259" key="13">
    <source>
        <dbReference type="PROSITE" id="PS50885"/>
    </source>
</evidence>
<evidence type="ECO:0000256" key="8">
    <source>
        <dbReference type="ARBA" id="ARBA00022840"/>
    </source>
</evidence>
<dbReference type="Pfam" id="PF06580">
    <property type="entry name" value="His_kinase"/>
    <property type="match status" value="1"/>
</dbReference>
<keyword evidence="10" id="KW-0902">Two-component regulatory system</keyword>